<comment type="caution">
    <text evidence="1">The sequence shown here is derived from an EMBL/GenBank/DDBJ whole genome shotgun (WGS) entry which is preliminary data.</text>
</comment>
<name>A0AAD7JPN1_9AGAR</name>
<reference evidence="1" key="1">
    <citation type="submission" date="2023-03" db="EMBL/GenBank/DDBJ databases">
        <title>Massive genome expansion in bonnet fungi (Mycena s.s.) driven by repeated elements and novel gene families across ecological guilds.</title>
        <authorList>
            <consortium name="Lawrence Berkeley National Laboratory"/>
            <person name="Harder C.B."/>
            <person name="Miyauchi S."/>
            <person name="Viragh M."/>
            <person name="Kuo A."/>
            <person name="Thoen E."/>
            <person name="Andreopoulos B."/>
            <person name="Lu D."/>
            <person name="Skrede I."/>
            <person name="Drula E."/>
            <person name="Henrissat B."/>
            <person name="Morin E."/>
            <person name="Kohler A."/>
            <person name="Barry K."/>
            <person name="LaButti K."/>
            <person name="Morin E."/>
            <person name="Salamov A."/>
            <person name="Lipzen A."/>
            <person name="Mereny Z."/>
            <person name="Hegedus B."/>
            <person name="Baldrian P."/>
            <person name="Stursova M."/>
            <person name="Weitz H."/>
            <person name="Taylor A."/>
            <person name="Grigoriev I.V."/>
            <person name="Nagy L.G."/>
            <person name="Martin F."/>
            <person name="Kauserud H."/>
        </authorList>
    </citation>
    <scope>NUCLEOTIDE SEQUENCE</scope>
    <source>
        <strain evidence="1">CBHHK188m</strain>
    </source>
</reference>
<gene>
    <name evidence="1" type="ORF">DFH07DRAFT_736284</name>
</gene>
<dbReference type="AlphaFoldDB" id="A0AAD7JPN1"/>
<sequence>YVNRCHRFGDAYLNHSLTGLHAAWAAKRYPGHRTYPASILEELDAAGIR</sequence>
<feature type="non-terminal residue" evidence="1">
    <location>
        <position position="1"/>
    </location>
</feature>
<evidence type="ECO:0000313" key="2">
    <source>
        <dbReference type="Proteomes" id="UP001215280"/>
    </source>
</evidence>
<evidence type="ECO:0000313" key="1">
    <source>
        <dbReference type="EMBL" id="KAJ7768648.1"/>
    </source>
</evidence>
<protein>
    <submittedName>
        <fullName evidence="1">Uncharacterized protein</fullName>
    </submittedName>
</protein>
<organism evidence="1 2">
    <name type="scientific">Mycena maculata</name>
    <dbReference type="NCBI Taxonomy" id="230809"/>
    <lineage>
        <taxon>Eukaryota</taxon>
        <taxon>Fungi</taxon>
        <taxon>Dikarya</taxon>
        <taxon>Basidiomycota</taxon>
        <taxon>Agaricomycotina</taxon>
        <taxon>Agaricomycetes</taxon>
        <taxon>Agaricomycetidae</taxon>
        <taxon>Agaricales</taxon>
        <taxon>Marasmiineae</taxon>
        <taxon>Mycenaceae</taxon>
        <taxon>Mycena</taxon>
    </lineage>
</organism>
<dbReference type="Proteomes" id="UP001215280">
    <property type="component" value="Unassembled WGS sequence"/>
</dbReference>
<accession>A0AAD7JPN1</accession>
<keyword evidence="2" id="KW-1185">Reference proteome</keyword>
<dbReference type="EMBL" id="JARJLG010000027">
    <property type="protein sequence ID" value="KAJ7768648.1"/>
    <property type="molecule type" value="Genomic_DNA"/>
</dbReference>
<proteinExistence type="predicted"/>